<dbReference type="AlphaFoldDB" id="A0A2V1D3N3"/>
<proteinExistence type="predicted"/>
<evidence type="ECO:0000313" key="3">
    <source>
        <dbReference type="Proteomes" id="UP000244855"/>
    </source>
</evidence>
<dbReference type="OrthoDB" id="4509729at2759"/>
<gene>
    <name evidence="2" type="ORF">DM02DRAFT_619824</name>
</gene>
<organism evidence="2 3">
    <name type="scientific">Periconia macrospinosa</name>
    <dbReference type="NCBI Taxonomy" id="97972"/>
    <lineage>
        <taxon>Eukaryota</taxon>
        <taxon>Fungi</taxon>
        <taxon>Dikarya</taxon>
        <taxon>Ascomycota</taxon>
        <taxon>Pezizomycotina</taxon>
        <taxon>Dothideomycetes</taxon>
        <taxon>Pleosporomycetidae</taxon>
        <taxon>Pleosporales</taxon>
        <taxon>Massarineae</taxon>
        <taxon>Periconiaceae</taxon>
        <taxon>Periconia</taxon>
    </lineage>
</organism>
<sequence>MNGGSDKVTMSESDRVQKYMLLSSSPAQMTVPSLPTTLSTKPRHKNTIEDPRTEDSYRLGEINQQLKVTLTELLNTEFVCSNEKNRLWIQERLMDTEQQIRKQRCRYSSGDHETTASIATYFSPAYSSKESK</sequence>
<keyword evidence="3" id="KW-1185">Reference proteome</keyword>
<protein>
    <submittedName>
        <fullName evidence="2">Uncharacterized protein</fullName>
    </submittedName>
</protein>
<feature type="region of interest" description="Disordered" evidence="1">
    <location>
        <begin position="23"/>
        <end position="53"/>
    </location>
</feature>
<dbReference type="Proteomes" id="UP000244855">
    <property type="component" value="Unassembled WGS sequence"/>
</dbReference>
<reference evidence="2 3" key="1">
    <citation type="journal article" date="2018" name="Sci. Rep.">
        <title>Comparative genomics provides insights into the lifestyle and reveals functional heterogeneity of dark septate endophytic fungi.</title>
        <authorList>
            <person name="Knapp D.G."/>
            <person name="Nemeth J.B."/>
            <person name="Barry K."/>
            <person name="Hainaut M."/>
            <person name="Henrissat B."/>
            <person name="Johnson J."/>
            <person name="Kuo A."/>
            <person name="Lim J.H.P."/>
            <person name="Lipzen A."/>
            <person name="Nolan M."/>
            <person name="Ohm R.A."/>
            <person name="Tamas L."/>
            <person name="Grigoriev I.V."/>
            <person name="Spatafora J.W."/>
            <person name="Nagy L.G."/>
            <person name="Kovacs G.M."/>
        </authorList>
    </citation>
    <scope>NUCLEOTIDE SEQUENCE [LARGE SCALE GENOMIC DNA]</scope>
    <source>
        <strain evidence="2 3">DSE2036</strain>
    </source>
</reference>
<name>A0A2V1D3N3_9PLEO</name>
<dbReference type="EMBL" id="KZ805662">
    <property type="protein sequence ID" value="PVH92641.1"/>
    <property type="molecule type" value="Genomic_DNA"/>
</dbReference>
<feature type="compositionally biased region" description="Polar residues" evidence="1">
    <location>
        <begin position="23"/>
        <end position="40"/>
    </location>
</feature>
<evidence type="ECO:0000256" key="1">
    <source>
        <dbReference type="SAM" id="MobiDB-lite"/>
    </source>
</evidence>
<accession>A0A2V1D3N3</accession>
<evidence type="ECO:0000313" key="2">
    <source>
        <dbReference type="EMBL" id="PVH92641.1"/>
    </source>
</evidence>
<dbReference type="STRING" id="97972.A0A2V1D3N3"/>